<dbReference type="Proteomes" id="UP000753908">
    <property type="component" value="Unassembled WGS sequence"/>
</dbReference>
<organism evidence="1 2">
    <name type="scientific">Symplocastrum torsivum CPER-KK1</name>
    <dbReference type="NCBI Taxonomy" id="450513"/>
    <lineage>
        <taxon>Bacteria</taxon>
        <taxon>Bacillati</taxon>
        <taxon>Cyanobacteriota</taxon>
        <taxon>Cyanophyceae</taxon>
        <taxon>Oscillatoriophycideae</taxon>
        <taxon>Oscillatoriales</taxon>
        <taxon>Microcoleaceae</taxon>
        <taxon>Symplocastrum</taxon>
    </lineage>
</organism>
<proteinExistence type="predicted"/>
<evidence type="ECO:0000313" key="1">
    <source>
        <dbReference type="EMBL" id="MBW4547833.1"/>
    </source>
</evidence>
<dbReference type="AlphaFoldDB" id="A0A951PQK4"/>
<comment type="caution">
    <text evidence="1">The sequence shown here is derived from an EMBL/GenBank/DDBJ whole genome shotgun (WGS) entry which is preliminary data.</text>
</comment>
<protein>
    <submittedName>
        <fullName evidence="1">Glycosyltransferase family 2 protein</fullName>
    </submittedName>
</protein>
<gene>
    <name evidence="1" type="ORF">KME25_25810</name>
</gene>
<dbReference type="InterPro" id="IPR029044">
    <property type="entry name" value="Nucleotide-diphossugar_trans"/>
</dbReference>
<sequence length="312" mass="36644">MANWDLKTPVVLMIFNRPDTTEKVFEKIRQAKPPLLLVIADGPRADKPGEDQKCAAARAIIERVDWNCQVLKNYSEINLGCGLRPSTGLDWVFEIVEEAIILEDDCVPHPTFFRFCEELLERYRHDERIMSISGQNVQFGQQRTGYSYYFSRYNHCWGWATWRRAWQYYDFDMKLWLEIRDNNLLKDILVDPDATKSWTNIFQSAYEKCHNTWDYQFTFACWVQNGLNIIANANLVSNIGHGSEATHTNDESSPFSNMLAEAIDFPLEHPPFIVRNQQADDFTENILFNYHPRLFKRVQRKIKNIIKPIKYG</sequence>
<dbReference type="Gene3D" id="3.90.550.10">
    <property type="entry name" value="Spore Coat Polysaccharide Biosynthesis Protein SpsA, Chain A"/>
    <property type="match status" value="1"/>
</dbReference>
<accession>A0A951PQK4</accession>
<name>A0A951PQK4_9CYAN</name>
<dbReference type="EMBL" id="JAHHIF010000049">
    <property type="protein sequence ID" value="MBW4547833.1"/>
    <property type="molecule type" value="Genomic_DNA"/>
</dbReference>
<reference evidence="1" key="2">
    <citation type="journal article" date="2022" name="Microbiol. Resour. Announc.">
        <title>Metagenome Sequencing to Explore Phylogenomics of Terrestrial Cyanobacteria.</title>
        <authorList>
            <person name="Ward R.D."/>
            <person name="Stajich J.E."/>
            <person name="Johansen J.R."/>
            <person name="Huntemann M."/>
            <person name="Clum A."/>
            <person name="Foster B."/>
            <person name="Foster B."/>
            <person name="Roux S."/>
            <person name="Palaniappan K."/>
            <person name="Varghese N."/>
            <person name="Mukherjee S."/>
            <person name="Reddy T.B.K."/>
            <person name="Daum C."/>
            <person name="Copeland A."/>
            <person name="Chen I.A."/>
            <person name="Ivanova N.N."/>
            <person name="Kyrpides N.C."/>
            <person name="Shapiro N."/>
            <person name="Eloe-Fadrosh E.A."/>
            <person name="Pietrasiak N."/>
        </authorList>
    </citation>
    <scope>NUCLEOTIDE SEQUENCE</scope>
    <source>
        <strain evidence="1">CPER-KK1</strain>
    </source>
</reference>
<evidence type="ECO:0000313" key="2">
    <source>
        <dbReference type="Proteomes" id="UP000753908"/>
    </source>
</evidence>
<reference evidence="1" key="1">
    <citation type="submission" date="2021-05" db="EMBL/GenBank/DDBJ databases">
        <authorList>
            <person name="Pietrasiak N."/>
            <person name="Ward R."/>
            <person name="Stajich J.E."/>
            <person name="Kurbessoian T."/>
        </authorList>
    </citation>
    <scope>NUCLEOTIDE SEQUENCE</scope>
    <source>
        <strain evidence="1">CPER-KK1</strain>
    </source>
</reference>
<dbReference type="SUPFAM" id="SSF53448">
    <property type="entry name" value="Nucleotide-diphospho-sugar transferases"/>
    <property type="match status" value="1"/>
</dbReference>